<accession>A0A6F8XZL8</accession>
<dbReference type="KEGG" id="pfla:Pflav_056700"/>
<proteinExistence type="predicted"/>
<protein>
    <submittedName>
        <fullName evidence="1">Uncharacterized protein</fullName>
    </submittedName>
</protein>
<reference evidence="1 2" key="1">
    <citation type="submission" date="2020-03" db="EMBL/GenBank/DDBJ databases">
        <title>Whole genome shotgun sequence of Phytohabitans flavus NBRC 107702.</title>
        <authorList>
            <person name="Komaki H."/>
            <person name="Tamura T."/>
        </authorList>
    </citation>
    <scope>NUCLEOTIDE SEQUENCE [LARGE SCALE GENOMIC DNA]</scope>
    <source>
        <strain evidence="1 2">NBRC 107702</strain>
    </source>
</reference>
<reference evidence="1 2" key="2">
    <citation type="submission" date="2020-03" db="EMBL/GenBank/DDBJ databases">
        <authorList>
            <person name="Ichikawa N."/>
            <person name="Kimura A."/>
            <person name="Kitahashi Y."/>
            <person name="Uohara A."/>
        </authorList>
    </citation>
    <scope>NUCLEOTIDE SEQUENCE [LARGE SCALE GENOMIC DNA]</scope>
    <source>
        <strain evidence="1 2">NBRC 107702</strain>
    </source>
</reference>
<dbReference type="AlphaFoldDB" id="A0A6F8XZL8"/>
<organism evidence="1 2">
    <name type="scientific">Phytohabitans flavus</name>
    <dbReference type="NCBI Taxonomy" id="1076124"/>
    <lineage>
        <taxon>Bacteria</taxon>
        <taxon>Bacillati</taxon>
        <taxon>Actinomycetota</taxon>
        <taxon>Actinomycetes</taxon>
        <taxon>Micromonosporales</taxon>
        <taxon>Micromonosporaceae</taxon>
    </lineage>
</organism>
<dbReference type="EMBL" id="AP022870">
    <property type="protein sequence ID" value="BCB79260.1"/>
    <property type="molecule type" value="Genomic_DNA"/>
</dbReference>
<name>A0A6F8XZL8_9ACTN</name>
<evidence type="ECO:0000313" key="1">
    <source>
        <dbReference type="EMBL" id="BCB79260.1"/>
    </source>
</evidence>
<evidence type="ECO:0000313" key="2">
    <source>
        <dbReference type="Proteomes" id="UP000502508"/>
    </source>
</evidence>
<gene>
    <name evidence="1" type="ORF">Pflav_056700</name>
</gene>
<sequence length="120" mass="11629">MTTPALRRPAAALPLLLALFVTLLVPPPGARPAPPRSTVAGSGVATSGQFAATSAWPSAFAVVAAIGSAAAASPAPGAVAVAAVETLPPPAAGWSVPRHSTVERAAGAPLLAFRGRAPPA</sequence>
<dbReference type="RefSeq" id="WP_173039159.1">
    <property type="nucleotide sequence ID" value="NZ_AP022870.1"/>
</dbReference>
<dbReference type="Proteomes" id="UP000502508">
    <property type="component" value="Chromosome"/>
</dbReference>
<keyword evidence="2" id="KW-1185">Reference proteome</keyword>